<feature type="region of interest" description="Disordered" evidence="1">
    <location>
        <begin position="620"/>
        <end position="666"/>
    </location>
</feature>
<dbReference type="AlphaFoldDB" id="W7A4R9"/>
<sequence length="1102" mass="120999">MGTSDLNFYINKHRKAYEERLKKEQQNHQGKTSKGEAEGGAQKVAPSEVTKGGANEQSNEADNGIKNLNEGYNQHANQNDDTTRNSTRDENMNQVDADYLLALKLNEALNGSIESPSLGNENHFSSGSHARSAERDEDAERSADAEMNEVQEDDVRKPDNSYVECLLGDNSYVPFCLNYNVGNGNMIQNPLPPSGRNRISGYYVDHDDGGIMYGPYNLRSRNNRVNEFQNGFQNRNQRSGNSDGFYSSHFNSANEPINISLSSDDEEGEVQIENAAAKSSLSQDDGIGSSSDVFYLPDENLSLTPRQNKPNGQSTLGLPFSTRGEDSKEEVTIVEGLREGRFSDKGRGAYHHEEGNPDLSIQAHKGEEIPRMMRSAEGVEPPNSFSFQSVEGPGGGSPRTGHYNMGEADLASPKCTVEKSVLGLCDVYNDHFGLSSIETFQPVRSAATEMGDPLRDGHNPSGNNPVRRNYVHASPWDDYSQEGRYYVHYEPLNLNGKEKKKNKATYEGLHNVDAYGERVGNGLVVPSRGRKPNGEGAAEKEVGEAEPGDAGRAENAKGEYYKQLAHYGNDVIPLEGEYPIGGAPSSYKARAKKSRRDVKDITHVESIHSDEGLSPRIAQQDDASKMAHTLKSSRKHPPKEKIEDPHFSKGESYKAQNGGGVEGVPEDGLVLFKTGLGTRFEPYERNDPTMGVCKSGGYPKNDMSYADMGRDITQGEPSPFNMLHLGKENPMERNINDYVANNPLMDMDDSEQVFAEMARRCASAEKSNRLPFESLHNGVGVPTVGAIGTEGGLHSRTNGQAKLFSGGDFKPNGRAFTVSHVGDHINADMLHCSDVEFTEGATHRLPNYVDEGKNWSDGTPLEPSSVLRGVHFAGEVSSSSRMVEEQPLCGENNQHDEVLLWSRHGAGSYKMFAINRGANYQGRPEEKSKNEGHHTDVKKDSTLNRFNGTSDNKFFTSRRSPFFCTLGEAQGGATPDVYVIEEGTGAGEPHSTHEQNVQPHPLEVYHQGGILNGKVKHIGDMRGESAGSVNAEETQMEQVQEGRAVNSRGDDAHPNRDISDQTYRRGMGYDHTISAIDQFDEQSANDEDLSVQQAIINSLIDL</sequence>
<feature type="compositionally biased region" description="Basic and acidic residues" evidence="1">
    <location>
        <begin position="81"/>
        <end position="90"/>
    </location>
</feature>
<reference evidence="2 3" key="1">
    <citation type="submission" date="2013-02" db="EMBL/GenBank/DDBJ databases">
        <title>The Genome Sequence of Plasmodium inui San Antonio 1.</title>
        <authorList>
            <consortium name="The Broad Institute Genome Sequencing Platform"/>
            <consortium name="The Broad Institute Genome Sequencing Center for Infectious Disease"/>
            <person name="Neafsey D."/>
            <person name="Cheeseman I."/>
            <person name="Volkman S."/>
            <person name="Adams J."/>
            <person name="Walker B."/>
            <person name="Young S.K."/>
            <person name="Zeng Q."/>
            <person name="Gargeya S."/>
            <person name="Fitzgerald M."/>
            <person name="Haas B."/>
            <person name="Abouelleil A."/>
            <person name="Alvarado L."/>
            <person name="Arachchi H.M."/>
            <person name="Berlin A.M."/>
            <person name="Chapman S.B."/>
            <person name="Dewar J."/>
            <person name="Goldberg J."/>
            <person name="Griggs A."/>
            <person name="Gujja S."/>
            <person name="Hansen M."/>
            <person name="Howarth C."/>
            <person name="Imamovic A."/>
            <person name="Larimer J."/>
            <person name="McCowan C."/>
            <person name="Murphy C."/>
            <person name="Neiman D."/>
            <person name="Pearson M."/>
            <person name="Priest M."/>
            <person name="Roberts A."/>
            <person name="Saif S."/>
            <person name="Shea T."/>
            <person name="Sisk P."/>
            <person name="Sykes S."/>
            <person name="Wortman J."/>
            <person name="Nusbaum C."/>
            <person name="Birren B."/>
        </authorList>
    </citation>
    <scope>NUCLEOTIDE SEQUENCE [LARGE SCALE GENOMIC DNA]</scope>
    <source>
        <strain evidence="2 3">San Antonio 1</strain>
    </source>
</reference>
<evidence type="ECO:0000313" key="2">
    <source>
        <dbReference type="EMBL" id="EUD68067.1"/>
    </source>
</evidence>
<evidence type="ECO:0000313" key="3">
    <source>
        <dbReference type="Proteomes" id="UP000030640"/>
    </source>
</evidence>
<dbReference type="OrthoDB" id="378840at2759"/>
<feature type="compositionally biased region" description="Polar residues" evidence="1">
    <location>
        <begin position="114"/>
        <end position="129"/>
    </location>
</feature>
<feature type="compositionally biased region" description="Basic and acidic residues" evidence="1">
    <location>
        <begin position="1048"/>
        <end position="1062"/>
    </location>
</feature>
<protein>
    <submittedName>
        <fullName evidence="2">Uncharacterized protein</fullName>
    </submittedName>
</protein>
<feature type="compositionally biased region" description="Basic and acidic residues" evidence="1">
    <location>
        <begin position="537"/>
        <end position="553"/>
    </location>
</feature>
<dbReference type="Proteomes" id="UP000030640">
    <property type="component" value="Unassembled WGS sequence"/>
</dbReference>
<accession>W7A4R9</accession>
<feature type="region of interest" description="Disordered" evidence="1">
    <location>
        <begin position="17"/>
        <end position="90"/>
    </location>
</feature>
<feature type="region of interest" description="Disordered" evidence="1">
    <location>
        <begin position="1036"/>
        <end position="1062"/>
    </location>
</feature>
<keyword evidence="3" id="KW-1185">Reference proteome</keyword>
<feature type="region of interest" description="Disordered" evidence="1">
    <location>
        <begin position="921"/>
        <end position="944"/>
    </location>
</feature>
<dbReference type="EMBL" id="KI965464">
    <property type="protein sequence ID" value="EUD68067.1"/>
    <property type="molecule type" value="Genomic_DNA"/>
</dbReference>
<feature type="compositionally biased region" description="Basic and acidic residues" evidence="1">
    <location>
        <begin position="131"/>
        <end position="144"/>
    </location>
</feature>
<feature type="compositionally biased region" description="Polar residues" evidence="1">
    <location>
        <begin position="301"/>
        <end position="316"/>
    </location>
</feature>
<evidence type="ECO:0000256" key="1">
    <source>
        <dbReference type="SAM" id="MobiDB-lite"/>
    </source>
</evidence>
<dbReference type="GeneID" id="20036953"/>
<gene>
    <name evidence="2" type="ORF">C922_01679</name>
</gene>
<feature type="compositionally biased region" description="Basic and acidic residues" evidence="1">
    <location>
        <begin position="639"/>
        <end position="652"/>
    </location>
</feature>
<feature type="region of interest" description="Disordered" evidence="1">
    <location>
        <begin position="523"/>
        <end position="553"/>
    </location>
</feature>
<dbReference type="VEuPathDB" id="PlasmoDB:C922_01679"/>
<name>W7A4R9_9APIC</name>
<feature type="region of interest" description="Disordered" evidence="1">
    <location>
        <begin position="301"/>
        <end position="330"/>
    </location>
</feature>
<proteinExistence type="predicted"/>
<feature type="compositionally biased region" description="Basic and acidic residues" evidence="1">
    <location>
        <begin position="923"/>
        <end position="942"/>
    </location>
</feature>
<feature type="region of interest" description="Disordered" evidence="1">
    <location>
        <begin position="114"/>
        <end position="156"/>
    </location>
</feature>
<dbReference type="RefSeq" id="XP_008815504.1">
    <property type="nucleotide sequence ID" value="XM_008817282.1"/>
</dbReference>
<feature type="compositionally biased region" description="Polar residues" evidence="1">
    <location>
        <begin position="70"/>
        <end position="80"/>
    </location>
</feature>
<organism evidence="2 3">
    <name type="scientific">Plasmodium inui San Antonio 1</name>
    <dbReference type="NCBI Taxonomy" id="1237626"/>
    <lineage>
        <taxon>Eukaryota</taxon>
        <taxon>Sar</taxon>
        <taxon>Alveolata</taxon>
        <taxon>Apicomplexa</taxon>
        <taxon>Aconoidasida</taxon>
        <taxon>Haemosporida</taxon>
        <taxon>Plasmodiidae</taxon>
        <taxon>Plasmodium</taxon>
        <taxon>Plasmodium (Plasmodium)</taxon>
    </lineage>
</organism>
<feature type="compositionally biased region" description="Basic and acidic residues" evidence="1">
    <location>
        <begin position="17"/>
        <end position="26"/>
    </location>
</feature>